<feature type="coiled-coil region" evidence="18">
    <location>
        <begin position="778"/>
        <end position="942"/>
    </location>
</feature>
<dbReference type="Pfam" id="PF16421">
    <property type="entry name" value="E2F_CC-MB"/>
    <property type="match status" value="1"/>
</dbReference>
<dbReference type="InterPro" id="IPR003591">
    <property type="entry name" value="Leu-rich_rpt_typical-subtyp"/>
</dbReference>
<comment type="similarity">
    <text evidence="15">Belongs to the LRRCC1 family.</text>
</comment>
<feature type="region of interest" description="Disordered" evidence="19">
    <location>
        <begin position="1146"/>
        <end position="1193"/>
    </location>
</feature>
<dbReference type="SMART" id="SM00369">
    <property type="entry name" value="LRR_TYP"/>
    <property type="match status" value="2"/>
</dbReference>
<keyword evidence="13" id="KW-0131">Cell cycle</keyword>
<keyword evidence="8 17" id="KW-0805">Transcription regulation</keyword>
<feature type="coiled-coil region" evidence="18">
    <location>
        <begin position="708"/>
        <end position="752"/>
    </location>
</feature>
<dbReference type="Gene3D" id="1.10.10.10">
    <property type="entry name" value="Winged helix-like DNA-binding domain superfamily/Winged helix DNA-binding domain"/>
    <property type="match status" value="1"/>
</dbReference>
<dbReference type="GO" id="GO:0005634">
    <property type="term" value="C:nucleus"/>
    <property type="evidence" value="ECO:0007669"/>
    <property type="project" value="UniProtKB-SubCell"/>
</dbReference>
<feature type="compositionally biased region" description="Basic and acidic residues" evidence="19">
    <location>
        <begin position="312"/>
        <end position="324"/>
    </location>
</feature>
<evidence type="ECO:0000256" key="15">
    <source>
        <dbReference type="ARBA" id="ARBA00061329"/>
    </source>
</evidence>
<comment type="similarity">
    <text evidence="2 17">Belongs to the E2F/DP family.</text>
</comment>
<dbReference type="STRING" id="885580.ENSFDAP00000005055"/>
<keyword evidence="11 17" id="KW-0804">Transcription</keyword>
<comment type="function">
    <text evidence="14">Required for the organization of the mitotic spindle. Maintains the structural integrity of centrosomes during mitosis.</text>
</comment>
<dbReference type="Gene3D" id="3.80.10.10">
    <property type="entry name" value="Ribonuclease Inhibitor"/>
    <property type="match status" value="2"/>
</dbReference>
<dbReference type="PROSITE" id="PS51450">
    <property type="entry name" value="LRR"/>
    <property type="match status" value="4"/>
</dbReference>
<accession>A0A091DND4</accession>
<evidence type="ECO:0000259" key="20">
    <source>
        <dbReference type="SMART" id="SM01372"/>
    </source>
</evidence>
<proteinExistence type="inferred from homology"/>
<name>A0A091DND4_FUKDA</name>
<evidence type="ECO:0000313" key="22">
    <source>
        <dbReference type="Proteomes" id="UP000028990"/>
    </source>
</evidence>
<evidence type="ECO:0000256" key="14">
    <source>
        <dbReference type="ARBA" id="ARBA00054059"/>
    </source>
</evidence>
<evidence type="ECO:0000256" key="11">
    <source>
        <dbReference type="ARBA" id="ARBA00023163"/>
    </source>
</evidence>
<dbReference type="Gene3D" id="6.10.250.540">
    <property type="match status" value="1"/>
</dbReference>
<evidence type="ECO:0000256" key="1">
    <source>
        <dbReference type="ARBA" id="ARBA00004114"/>
    </source>
</evidence>
<feature type="domain" description="E2F/DP family winged-helix DNA-binding" evidence="20">
    <location>
        <begin position="945"/>
        <end position="1024"/>
    </location>
</feature>
<keyword evidence="10 17" id="KW-0238">DNA-binding</keyword>
<dbReference type="FunFam" id="3.80.10.10:FF:000171">
    <property type="entry name" value="Leucine rich repeat and coiled-coil centrosomal protein 1"/>
    <property type="match status" value="1"/>
</dbReference>
<dbReference type="GO" id="GO:0003677">
    <property type="term" value="F:DNA binding"/>
    <property type="evidence" value="ECO:0007669"/>
    <property type="project" value="UniProtKB-KW"/>
</dbReference>
<dbReference type="GO" id="GO:0005814">
    <property type="term" value="C:centriole"/>
    <property type="evidence" value="ECO:0007669"/>
    <property type="project" value="UniProtKB-SubCell"/>
</dbReference>
<keyword evidence="4" id="KW-0433">Leucine-rich repeat</keyword>
<keyword evidence="17" id="KW-0539">Nucleus</keyword>
<feature type="coiled-coil region" evidence="18">
    <location>
        <begin position="427"/>
        <end position="454"/>
    </location>
</feature>
<dbReference type="InterPro" id="IPR003316">
    <property type="entry name" value="E2F_WHTH_DNA-bd_dom"/>
</dbReference>
<dbReference type="InterPro" id="IPR036390">
    <property type="entry name" value="WH_DNA-bd_sf"/>
</dbReference>
<dbReference type="Pfam" id="PF02319">
    <property type="entry name" value="WHD_E2F_TDP"/>
    <property type="match status" value="1"/>
</dbReference>
<evidence type="ECO:0000256" key="6">
    <source>
        <dbReference type="ARBA" id="ARBA00022737"/>
    </source>
</evidence>
<dbReference type="SUPFAM" id="SSF52058">
    <property type="entry name" value="L domain-like"/>
    <property type="match status" value="1"/>
</dbReference>
<reference evidence="21 22" key="1">
    <citation type="submission" date="2013-11" db="EMBL/GenBank/DDBJ databases">
        <title>The Damaraland mole rat (Fukomys damarensis) genome and evolution of African mole rats.</title>
        <authorList>
            <person name="Gladyshev V.N."/>
            <person name="Fang X."/>
        </authorList>
    </citation>
    <scope>NUCLEOTIDE SEQUENCE [LARGE SCALE GENOMIC DNA]</scope>
    <source>
        <tissue evidence="21">Liver</tissue>
    </source>
</reference>
<keyword evidence="12" id="KW-0206">Cytoskeleton</keyword>
<dbReference type="GO" id="GO:0051301">
    <property type="term" value="P:cell division"/>
    <property type="evidence" value="ECO:0007669"/>
    <property type="project" value="UniProtKB-KW"/>
</dbReference>
<evidence type="ECO:0000256" key="2">
    <source>
        <dbReference type="ARBA" id="ARBA00010940"/>
    </source>
</evidence>
<feature type="compositionally biased region" description="Low complexity" evidence="19">
    <location>
        <begin position="1158"/>
        <end position="1176"/>
    </location>
</feature>
<dbReference type="SMART" id="SM00365">
    <property type="entry name" value="LRR_SD22"/>
    <property type="match status" value="3"/>
</dbReference>
<dbReference type="InterPro" id="IPR037241">
    <property type="entry name" value="E2F-DP_heterodim"/>
</dbReference>
<dbReference type="GO" id="GO:0046983">
    <property type="term" value="F:protein dimerization activity"/>
    <property type="evidence" value="ECO:0007669"/>
    <property type="project" value="InterPro"/>
</dbReference>
<evidence type="ECO:0000256" key="5">
    <source>
        <dbReference type="ARBA" id="ARBA00022618"/>
    </source>
</evidence>
<comment type="subcellular location">
    <subcellularLocation>
        <location evidence="1">Cytoplasm</location>
        <location evidence="1">Cytoskeleton</location>
        <location evidence="1">Microtubule organizing center</location>
        <location evidence="1">Centrosome</location>
        <location evidence="1">Centriole</location>
    </subcellularLocation>
    <subcellularLocation>
        <location evidence="17">Nucleus</location>
    </subcellularLocation>
</comment>
<keyword evidence="9 18" id="KW-0175">Coiled coil</keyword>
<dbReference type="GO" id="GO:0006355">
    <property type="term" value="P:regulation of DNA-templated transcription"/>
    <property type="evidence" value="ECO:0007669"/>
    <property type="project" value="InterPro"/>
</dbReference>
<gene>
    <name evidence="21" type="ORF">H920_14306</name>
</gene>
<dbReference type="SUPFAM" id="SSF144074">
    <property type="entry name" value="E2F-DP heterodimerization region"/>
    <property type="match status" value="1"/>
</dbReference>
<dbReference type="InterPro" id="IPR032198">
    <property type="entry name" value="E2F_CC-MB"/>
</dbReference>
<dbReference type="GO" id="GO:0005813">
    <property type="term" value="C:centrosome"/>
    <property type="evidence" value="ECO:0007669"/>
    <property type="project" value="TreeGrafter"/>
</dbReference>
<dbReference type="EMBL" id="KN123623">
    <property type="protein sequence ID" value="KFO24301.1"/>
    <property type="molecule type" value="Genomic_DNA"/>
</dbReference>
<evidence type="ECO:0000256" key="9">
    <source>
        <dbReference type="ARBA" id="ARBA00023054"/>
    </source>
</evidence>
<dbReference type="Proteomes" id="UP000028990">
    <property type="component" value="Unassembled WGS sequence"/>
</dbReference>
<keyword evidence="22" id="KW-1185">Reference proteome</keyword>
<dbReference type="GO" id="GO:0005667">
    <property type="term" value="C:transcription regulator complex"/>
    <property type="evidence" value="ECO:0007669"/>
    <property type="project" value="InterPro"/>
</dbReference>
<keyword evidence="5" id="KW-0132">Cell division</keyword>
<protein>
    <recommendedName>
        <fullName evidence="16">Leucine-rich repeat and coiled-coil domain-containing protein 1</fullName>
    </recommendedName>
</protein>
<keyword evidence="3" id="KW-0963">Cytoplasm</keyword>
<keyword evidence="7" id="KW-0498">Mitosis</keyword>
<dbReference type="FunFam" id="3.80.10.10:FF:000148">
    <property type="entry name" value="Leucine rich repeat and coiled-coil centrosomal protein 1"/>
    <property type="match status" value="1"/>
</dbReference>
<evidence type="ECO:0000256" key="13">
    <source>
        <dbReference type="ARBA" id="ARBA00023306"/>
    </source>
</evidence>
<dbReference type="SUPFAM" id="SSF46785">
    <property type="entry name" value="Winged helix' DNA-binding domain"/>
    <property type="match status" value="1"/>
</dbReference>
<dbReference type="InterPro" id="IPR036388">
    <property type="entry name" value="WH-like_DNA-bd_sf"/>
</dbReference>
<evidence type="ECO:0000256" key="17">
    <source>
        <dbReference type="RuleBase" id="RU003796"/>
    </source>
</evidence>
<feature type="coiled-coil region" evidence="18">
    <location>
        <begin position="480"/>
        <end position="636"/>
    </location>
</feature>
<evidence type="ECO:0000256" key="4">
    <source>
        <dbReference type="ARBA" id="ARBA00022614"/>
    </source>
</evidence>
<dbReference type="SMART" id="SM01372">
    <property type="entry name" value="E2F_TDP"/>
    <property type="match status" value="1"/>
</dbReference>
<dbReference type="Pfam" id="PF14580">
    <property type="entry name" value="LRR_9"/>
    <property type="match status" value="1"/>
</dbReference>
<feature type="coiled-coil region" evidence="18">
    <location>
        <begin position="1031"/>
        <end position="1058"/>
    </location>
</feature>
<dbReference type="PANTHER" id="PTHR15454">
    <property type="entry name" value="NISCHARIN RELATED"/>
    <property type="match status" value="1"/>
</dbReference>
<evidence type="ECO:0000256" key="18">
    <source>
        <dbReference type="SAM" id="Coils"/>
    </source>
</evidence>
<dbReference type="PANTHER" id="PTHR15454:SF34">
    <property type="entry name" value="LEUCINE-RICH REPEAT AND COILED-COIL DOMAIN-CONTAINING PROTEIN 1"/>
    <property type="match status" value="1"/>
</dbReference>
<dbReference type="GO" id="GO:0005737">
    <property type="term" value="C:cytoplasm"/>
    <property type="evidence" value="ECO:0007669"/>
    <property type="project" value="TreeGrafter"/>
</dbReference>
<keyword evidence="6" id="KW-0677">Repeat</keyword>
<sequence>MEAAVEGEIENDDGDSSCGDVCFMDKGLQSISELSLHSTLHAINLHCNNISKIKAIDHVWNLRYLDLSSNQISQIEGLSTLTKLCTLNLSCNLITRIEGLDTLVNLTRLNLSYNHISDLSGLMPLHGLKYKLRYIDLHSNCIDSIHHLLQCTVGLHFLNNLILEKDGESNPVCHAPGYREIILQTLPQLRILDCKNIFGEPVNLADVNSSRLQCLEGLLDNLASDSPLNISEDEIIDNVPLVTPPIEELPTLEQFPSTPDAVLTSFLSVCPPSEPEKINHEIINQNEMKLRKLDDQILQLLNETSNSLLDNVPEKDLRPKRDTDITSESDYGNRKECNRKVPRRSKIPYYARTIQSIKHHNKNNSAFGSCNRKMKQPYLKDLYIRSSLANCNMLRESDDQKTELIKVDRSGSEDNTYRSLVEQLDQEREMRWKAEQAEKNLMDYIDELHKQASEKKDVHSLALFTTDRLKEVIFKERNSKAQLEVMVHKLQNEIKKLTIELMKARDQQEDYIRHLRTLEKALEKMERQKGQQQAAQMRLLQEVELKAAAADREINLLRTSLHQEKEQVQQLRELLALKEQEHRKELETREFFSDAEFQDALAKEIAKEERKHEQDIKEYQEKIDVLNQQYLDLEHEFRIALTVEARRFKDVKEGFENVAAELAKSKHALIWAQRKENESSSLIKDLTCMVKEQKTKLAEVSKLKQETAANLQNQINTLEILIEDDKEKSIQIELLKHEKDQLISELAAKESLIYGLRTERKVWGHELAQQGSCLAQNRGKLEAQIESLCKENESLRKTNESESDALRIKCKMIEDQTETIRKLKDCLQEKDEQIKILQEKMTEIEKCAQQQLDEKSLQLDNIIEKLERHNERKEKLKEQLKAKEVELEEIRKAYSTLNQKWHDKGELLSHLETQVREVKEKFENKERKLKAERDKSIELQKDAVEKLHSMDDAFKKQVDAIIEAHQAEIVQLASEKQKCLDSANLKAADTLAVRQKRRIYDITNVLEGIDLIEKKSKNSIQWKGVGAGCNTKEVIDRLRFLKAEIEDLELKERELDQQKLWLQQSIKNVMDDSINNRYTFSYVTHEDVCNCFNGDTLLAIQAPSGTQLEVPIPEMGQNGQKKYQINLKSHSGPIHVLLINKESSSSKPVVFPVPPPDDLTQPSSQSSTPVTPQKSSMLAQNPPEQHISERSQNLQQIPATEIASGSISGDIIDELMSSDVFPLLRLSPTPADDYNFNLDDNEGVCDLFDVQILNY</sequence>
<feature type="region of interest" description="Disordered" evidence="19">
    <location>
        <begin position="310"/>
        <end position="336"/>
    </location>
</feature>
<evidence type="ECO:0000256" key="8">
    <source>
        <dbReference type="ARBA" id="ARBA00023015"/>
    </source>
</evidence>
<evidence type="ECO:0000256" key="12">
    <source>
        <dbReference type="ARBA" id="ARBA00023212"/>
    </source>
</evidence>
<evidence type="ECO:0000256" key="19">
    <source>
        <dbReference type="SAM" id="MobiDB-lite"/>
    </source>
</evidence>
<dbReference type="FunFam" id="1.10.10.10:FF:000430">
    <property type="entry name" value="Transcription factor E2F4"/>
    <property type="match status" value="1"/>
</dbReference>
<dbReference type="InterPro" id="IPR001611">
    <property type="entry name" value="Leu-rich_rpt"/>
</dbReference>
<organism evidence="21 22">
    <name type="scientific">Fukomys damarensis</name>
    <name type="common">Damaraland mole rat</name>
    <name type="synonym">Cryptomys damarensis</name>
    <dbReference type="NCBI Taxonomy" id="885580"/>
    <lineage>
        <taxon>Eukaryota</taxon>
        <taxon>Metazoa</taxon>
        <taxon>Chordata</taxon>
        <taxon>Craniata</taxon>
        <taxon>Vertebrata</taxon>
        <taxon>Euteleostomi</taxon>
        <taxon>Mammalia</taxon>
        <taxon>Eutheria</taxon>
        <taxon>Euarchontoglires</taxon>
        <taxon>Glires</taxon>
        <taxon>Rodentia</taxon>
        <taxon>Hystricomorpha</taxon>
        <taxon>Bathyergidae</taxon>
        <taxon>Fukomys</taxon>
    </lineage>
</organism>
<dbReference type="CDD" id="cd14660">
    <property type="entry name" value="E2F_DD"/>
    <property type="match status" value="1"/>
</dbReference>
<evidence type="ECO:0000256" key="7">
    <source>
        <dbReference type="ARBA" id="ARBA00022776"/>
    </source>
</evidence>
<evidence type="ECO:0000313" key="21">
    <source>
        <dbReference type="EMBL" id="KFO24301.1"/>
    </source>
</evidence>
<dbReference type="eggNOG" id="KOG0531">
    <property type="taxonomic scope" value="Eukaryota"/>
</dbReference>
<evidence type="ECO:0000256" key="3">
    <source>
        <dbReference type="ARBA" id="ARBA00022490"/>
    </source>
</evidence>
<dbReference type="InterPro" id="IPR032675">
    <property type="entry name" value="LRR_dom_sf"/>
</dbReference>
<dbReference type="AlphaFoldDB" id="A0A091DND4"/>
<evidence type="ECO:0000256" key="16">
    <source>
        <dbReference type="ARBA" id="ARBA00067351"/>
    </source>
</evidence>
<evidence type="ECO:0000256" key="10">
    <source>
        <dbReference type="ARBA" id="ARBA00023125"/>
    </source>
</evidence>